<dbReference type="NCBIfam" id="TIGR00769">
    <property type="entry name" value="AAA"/>
    <property type="match status" value="1"/>
</dbReference>
<keyword evidence="6 9" id="KW-0067">ATP-binding</keyword>
<dbReference type="STRING" id="331113.SNE_A22110"/>
<feature type="transmembrane region" description="Helical" evidence="9">
    <location>
        <begin position="462"/>
        <end position="488"/>
    </location>
</feature>
<dbReference type="EMBL" id="FR872582">
    <property type="protein sequence ID" value="CCB90088.1"/>
    <property type="molecule type" value="Genomic_DNA"/>
</dbReference>
<reference key="1">
    <citation type="journal article" date="2011" name="Mol. Biol. Evol.">
        <title>Unity in variety -- the pan-genome of the Chlamydiae.</title>
        <authorList>
            <person name="Collingro A."/>
            <person name="Tischler P."/>
            <person name="Weinmaier T."/>
            <person name="Penz T."/>
            <person name="Heinz E."/>
            <person name="Brunham R.C."/>
            <person name="Read T.D."/>
            <person name="Bavoil P.M."/>
            <person name="Sachse K."/>
            <person name="Kahane S."/>
            <person name="Friedman M.G."/>
            <person name="Rattei T."/>
            <person name="Myers G.S.A."/>
            <person name="Horn M."/>
        </authorList>
    </citation>
    <scope>NUCLEOTIDE SEQUENCE</scope>
    <source>
        <strain>Z</strain>
    </source>
</reference>
<dbReference type="eggNOG" id="COG3202">
    <property type="taxonomic scope" value="Bacteria"/>
</dbReference>
<dbReference type="SUPFAM" id="SSF103473">
    <property type="entry name" value="MFS general substrate transporter"/>
    <property type="match status" value="1"/>
</dbReference>
<protein>
    <recommendedName>
        <fullName evidence="9">ADP,ATP carrier protein</fullName>
    </recommendedName>
</protein>
<dbReference type="AlphaFoldDB" id="F8L654"/>
<evidence type="ECO:0000256" key="5">
    <source>
        <dbReference type="ARBA" id="ARBA00022741"/>
    </source>
</evidence>
<evidence type="ECO:0000256" key="1">
    <source>
        <dbReference type="ARBA" id="ARBA00004141"/>
    </source>
</evidence>
<dbReference type="PANTHER" id="PTHR31187:SF1">
    <property type="entry name" value="ADP,ATP CARRIER PROTEIN 1"/>
    <property type="match status" value="1"/>
</dbReference>
<keyword evidence="5 9" id="KW-0547">Nucleotide-binding</keyword>
<feature type="transmembrane region" description="Helical" evidence="9">
    <location>
        <begin position="280"/>
        <end position="304"/>
    </location>
</feature>
<keyword evidence="7 9" id="KW-1133">Transmembrane helix</keyword>
<feature type="transmembrane region" description="Helical" evidence="9">
    <location>
        <begin position="222"/>
        <end position="244"/>
    </location>
</feature>
<feature type="transmembrane region" description="Helical" evidence="9">
    <location>
        <begin position="324"/>
        <end position="346"/>
    </location>
</feature>
<dbReference type="OrthoDB" id="19736at2"/>
<reference evidence="10 11" key="2">
    <citation type="journal article" date="2011" name="Mol. Biol. Evol.">
        <title>Unity in variety--the pan-genome of the Chlamydiae.</title>
        <authorList>
            <person name="Collingro A."/>
            <person name="Tischler P."/>
            <person name="Weinmaier T."/>
            <person name="Penz T."/>
            <person name="Heinz E."/>
            <person name="Brunham R.C."/>
            <person name="Read T.D."/>
            <person name="Bavoil P.M."/>
            <person name="Sachse K."/>
            <person name="Kahane S."/>
            <person name="Friedman M.G."/>
            <person name="Rattei T."/>
            <person name="Myers G.S."/>
            <person name="Horn M."/>
        </authorList>
    </citation>
    <scope>NUCLEOTIDE SEQUENCE [LARGE SCALE GENOMIC DNA]</scope>
    <source>
        <strain evidence="11">ATCC VR-1471 / Z</strain>
    </source>
</reference>
<proteinExistence type="inferred from homology"/>
<feature type="transmembrane region" description="Helical" evidence="9">
    <location>
        <begin position="151"/>
        <end position="172"/>
    </location>
</feature>
<feature type="transmembrane region" description="Helical" evidence="9">
    <location>
        <begin position="386"/>
        <end position="407"/>
    </location>
</feature>
<keyword evidence="4 9" id="KW-0812">Transmembrane</keyword>
<dbReference type="InterPro" id="IPR036259">
    <property type="entry name" value="MFS_trans_sf"/>
</dbReference>
<keyword evidence="11" id="KW-1185">Reference proteome</keyword>
<evidence type="ECO:0000256" key="7">
    <source>
        <dbReference type="ARBA" id="ARBA00022989"/>
    </source>
</evidence>
<evidence type="ECO:0000256" key="8">
    <source>
        <dbReference type="ARBA" id="ARBA00023136"/>
    </source>
</evidence>
<dbReference type="GO" id="GO:0016020">
    <property type="term" value="C:membrane"/>
    <property type="evidence" value="ECO:0007669"/>
    <property type="project" value="UniProtKB-SubCell"/>
</dbReference>
<feature type="transmembrane region" description="Helical" evidence="9">
    <location>
        <begin position="64"/>
        <end position="82"/>
    </location>
</feature>
<name>F8L654_SIMNZ</name>
<evidence type="ECO:0000313" key="10">
    <source>
        <dbReference type="EMBL" id="CCB90088.1"/>
    </source>
</evidence>
<keyword evidence="3 9" id="KW-0813">Transport</keyword>
<dbReference type="InterPro" id="IPR004667">
    <property type="entry name" value="ADP_ATP_car_bac_type"/>
</dbReference>
<dbReference type="Proteomes" id="UP000000496">
    <property type="component" value="Chromosome gsn.131"/>
</dbReference>
<evidence type="ECO:0000256" key="2">
    <source>
        <dbReference type="ARBA" id="ARBA00007127"/>
    </source>
</evidence>
<gene>
    <name evidence="10" type="primary">tlcA-C</name>
    <name evidence="10" type="ordered locus">SNE_A22110</name>
</gene>
<dbReference type="HOGENOM" id="CLU_023964_0_1_0"/>
<comment type="subcellular location">
    <subcellularLocation>
        <location evidence="1 9">Membrane</location>
        <topology evidence="1 9">Multi-pass membrane protein</topology>
    </subcellularLocation>
</comment>
<dbReference type="PANTHER" id="PTHR31187">
    <property type="match status" value="1"/>
</dbReference>
<feature type="transmembrane region" description="Helical" evidence="9">
    <location>
        <begin position="94"/>
        <end position="114"/>
    </location>
</feature>
<dbReference type="GO" id="GO:0005471">
    <property type="term" value="F:ATP:ADP antiporter activity"/>
    <property type="evidence" value="ECO:0007669"/>
    <property type="project" value="InterPro"/>
</dbReference>
<organism evidence="10 11">
    <name type="scientific">Simkania negevensis (strain ATCC VR-1471 / DSM 27360 / Z)</name>
    <dbReference type="NCBI Taxonomy" id="331113"/>
    <lineage>
        <taxon>Bacteria</taxon>
        <taxon>Pseudomonadati</taxon>
        <taxon>Chlamydiota</taxon>
        <taxon>Chlamydiia</taxon>
        <taxon>Parachlamydiales</taxon>
        <taxon>Simkaniaceae</taxon>
        <taxon>Simkania</taxon>
    </lineage>
</organism>
<comment type="similarity">
    <text evidence="2 9">Belongs to the ADP/ATP translocase tlc family.</text>
</comment>
<dbReference type="KEGG" id="sng:SNE_A22110"/>
<feature type="transmembrane region" description="Helical" evidence="9">
    <location>
        <begin position="27"/>
        <end position="44"/>
    </location>
</feature>
<dbReference type="RefSeq" id="WP_013944554.1">
    <property type="nucleotide sequence ID" value="NC_015713.1"/>
</dbReference>
<evidence type="ECO:0000256" key="3">
    <source>
        <dbReference type="ARBA" id="ARBA00022448"/>
    </source>
</evidence>
<dbReference type="Gene3D" id="1.20.1250.20">
    <property type="entry name" value="MFS general substrate transporter like domains"/>
    <property type="match status" value="1"/>
</dbReference>
<dbReference type="GO" id="GO:0005524">
    <property type="term" value="F:ATP binding"/>
    <property type="evidence" value="ECO:0007669"/>
    <property type="project" value="UniProtKB-KW"/>
</dbReference>
<feature type="transmembrane region" description="Helical" evidence="9">
    <location>
        <begin position="358"/>
        <end position="380"/>
    </location>
</feature>
<accession>F8L654</accession>
<sequence>MSTQTDVSFSKWRSFLWPIQGREIKKFLPLLLIYALICLNYSVLKVAKDTLVITAPGSGAEAIPFIKVWVILPMALLVTYLFTRLFNRFSQEQVFYIMIGSFISFFALFAFVLYPLRDFLHPHDTADKLQAMLPQGFQGLIAIFRNWSYTLFYVMSELWGTAIMSVLFWGFTNEIISVGEAKRYYGILSVGANIATIFSGYITTFLSLQVIDMSFIFGPDRWGQSLGLVTCVVVAAGLLIMALFRWYNKRVINRDAVLLKMKQDHTETKKTMKMGMRKNFAYLAKSKYLICIAVLVVAFNVGINMVEIIWKDQIKELYPNPNDFIVYMGKVMSAIGWVATFVGLFLSSNLIRRLGWTVSALITPVALLVTGVFFFGFILFKNNPTLVGWTAAIGFTPLALGVLFGTIQNVMSRACKYTLFDSTKEIAFIPLSPESKLKGKAAIDGVGSRVGKSGGSIVHGGLLMLFGSVSLSAPYVGLILLAVVFGWIGAARSLGRQFNLLTTHHEKLEINEEAQPSEKKPLLESV</sequence>
<feature type="transmembrane region" description="Helical" evidence="9">
    <location>
        <begin position="184"/>
        <end position="202"/>
    </location>
</feature>
<evidence type="ECO:0000256" key="9">
    <source>
        <dbReference type="RuleBase" id="RU363121"/>
    </source>
</evidence>
<evidence type="ECO:0000313" key="11">
    <source>
        <dbReference type="Proteomes" id="UP000000496"/>
    </source>
</evidence>
<dbReference type="Pfam" id="PF03219">
    <property type="entry name" value="TLC"/>
    <property type="match status" value="1"/>
</dbReference>
<evidence type="ECO:0000256" key="6">
    <source>
        <dbReference type="ARBA" id="ARBA00022840"/>
    </source>
</evidence>
<keyword evidence="8 9" id="KW-0472">Membrane</keyword>
<evidence type="ECO:0000256" key="4">
    <source>
        <dbReference type="ARBA" id="ARBA00022692"/>
    </source>
</evidence>